<dbReference type="InterPro" id="IPR052165">
    <property type="entry name" value="Membrane_assoc_protease"/>
</dbReference>
<evidence type="ECO:0000256" key="5">
    <source>
        <dbReference type="SAM" id="Phobius"/>
    </source>
</evidence>
<evidence type="ECO:0000313" key="7">
    <source>
        <dbReference type="EMBL" id="KGD61844.1"/>
    </source>
</evidence>
<feature type="domain" description="NfeD-like C-terminal" evidence="6">
    <location>
        <begin position="92"/>
        <end position="146"/>
    </location>
</feature>
<keyword evidence="4 5" id="KW-0472">Membrane</keyword>
<organism evidence="7 8">
    <name type="scientific">Alcanivorax jadensis T9</name>
    <dbReference type="NCBI Taxonomy" id="1177181"/>
    <lineage>
        <taxon>Bacteria</taxon>
        <taxon>Pseudomonadati</taxon>
        <taxon>Pseudomonadota</taxon>
        <taxon>Gammaproteobacteria</taxon>
        <taxon>Oceanospirillales</taxon>
        <taxon>Alcanivoracaceae</taxon>
        <taxon>Alcanivorax</taxon>
    </lineage>
</organism>
<dbReference type="EMBL" id="ARXU01000003">
    <property type="protein sequence ID" value="KGD61844.1"/>
    <property type="molecule type" value="Genomic_DNA"/>
</dbReference>
<dbReference type="RefSeq" id="WP_035245795.1">
    <property type="nucleotide sequence ID" value="NZ_ARXU01000003.1"/>
</dbReference>
<dbReference type="Pfam" id="PF01957">
    <property type="entry name" value="NfeD"/>
    <property type="match status" value="1"/>
</dbReference>
<protein>
    <recommendedName>
        <fullName evidence="6">NfeD-like C-terminal domain-containing protein</fullName>
    </recommendedName>
</protein>
<dbReference type="PANTHER" id="PTHR33507">
    <property type="entry name" value="INNER MEMBRANE PROTEIN YBBJ"/>
    <property type="match status" value="1"/>
</dbReference>
<name>A0ABR4WE90_9GAMM</name>
<feature type="transmembrane region" description="Helical" evidence="5">
    <location>
        <begin position="6"/>
        <end position="39"/>
    </location>
</feature>
<dbReference type="Gene3D" id="2.40.50.140">
    <property type="entry name" value="Nucleic acid-binding proteins"/>
    <property type="match status" value="1"/>
</dbReference>
<evidence type="ECO:0000259" key="6">
    <source>
        <dbReference type="Pfam" id="PF01957"/>
    </source>
</evidence>
<gene>
    <name evidence="7" type="ORF">T9A_01053</name>
</gene>
<reference evidence="7 8" key="1">
    <citation type="submission" date="2012-09" db="EMBL/GenBank/DDBJ databases">
        <title>Genome Sequence of alkane-degrading Bacterium Alcanivorax jadensis T9.</title>
        <authorList>
            <person name="Lai Q."/>
            <person name="Shao Z."/>
        </authorList>
    </citation>
    <scope>NUCLEOTIDE SEQUENCE [LARGE SCALE GENOMIC DNA]</scope>
    <source>
        <strain evidence="7 8">T9</strain>
    </source>
</reference>
<evidence type="ECO:0000313" key="8">
    <source>
        <dbReference type="Proteomes" id="UP000029443"/>
    </source>
</evidence>
<evidence type="ECO:0000256" key="3">
    <source>
        <dbReference type="ARBA" id="ARBA00022989"/>
    </source>
</evidence>
<comment type="caution">
    <text evidence="7">The sequence shown here is derived from an EMBL/GenBank/DDBJ whole genome shotgun (WGS) entry which is preliminary data.</text>
</comment>
<evidence type="ECO:0000256" key="1">
    <source>
        <dbReference type="ARBA" id="ARBA00004141"/>
    </source>
</evidence>
<dbReference type="PANTHER" id="PTHR33507:SF3">
    <property type="entry name" value="INNER MEMBRANE PROTEIN YBBJ"/>
    <property type="match status" value="1"/>
</dbReference>
<sequence length="157" mass="17015">MDLPEYSYWIIAGLAFVIAEFAVSGLVVIFFGIAALLVGSLKFLGLLDDTAWELTLFALTSLLLLVFVRRVINDKLMGNERPRGEGEADSAGLVGGRATVADAFNNGVGTVSYRGARWQAQCAQPLHPGDMVRITQHDGLWLTVEPWMPGPQTPPAE</sequence>
<dbReference type="InterPro" id="IPR012340">
    <property type="entry name" value="NA-bd_OB-fold"/>
</dbReference>
<comment type="subcellular location">
    <subcellularLocation>
        <location evidence="1">Membrane</location>
        <topology evidence="1">Multi-pass membrane protein</topology>
    </subcellularLocation>
</comment>
<proteinExistence type="predicted"/>
<feature type="transmembrane region" description="Helical" evidence="5">
    <location>
        <begin position="51"/>
        <end position="72"/>
    </location>
</feature>
<dbReference type="InterPro" id="IPR002810">
    <property type="entry name" value="NfeD-like_C"/>
</dbReference>
<evidence type="ECO:0000256" key="2">
    <source>
        <dbReference type="ARBA" id="ARBA00022692"/>
    </source>
</evidence>
<dbReference type="Proteomes" id="UP000029443">
    <property type="component" value="Unassembled WGS sequence"/>
</dbReference>
<evidence type="ECO:0000256" key="4">
    <source>
        <dbReference type="ARBA" id="ARBA00023136"/>
    </source>
</evidence>
<keyword evidence="3 5" id="KW-1133">Transmembrane helix</keyword>
<keyword evidence="2 5" id="KW-0812">Transmembrane</keyword>
<dbReference type="SUPFAM" id="SSF141322">
    <property type="entry name" value="NfeD domain-like"/>
    <property type="match status" value="1"/>
</dbReference>
<keyword evidence="8" id="KW-1185">Reference proteome</keyword>
<accession>A0ABR4WE90</accession>